<keyword evidence="6 11" id="KW-0472">Membrane</keyword>
<dbReference type="GO" id="GO:0042102">
    <property type="term" value="P:positive regulation of T cell proliferation"/>
    <property type="evidence" value="ECO:0007669"/>
    <property type="project" value="TreeGrafter"/>
</dbReference>
<dbReference type="GO" id="GO:0009897">
    <property type="term" value="C:external side of plasma membrane"/>
    <property type="evidence" value="ECO:0007669"/>
    <property type="project" value="TreeGrafter"/>
</dbReference>
<dbReference type="InterPro" id="IPR036179">
    <property type="entry name" value="Ig-like_dom_sf"/>
</dbReference>
<keyword evidence="9" id="KW-0325">Glycoprotein</keyword>
<keyword evidence="5 11" id="KW-1133">Transmembrane helix</keyword>
<evidence type="ECO:0000313" key="14">
    <source>
        <dbReference type="Proteomes" id="UP001178508"/>
    </source>
</evidence>
<dbReference type="GO" id="GO:0031295">
    <property type="term" value="P:T cell costimulation"/>
    <property type="evidence" value="ECO:0007669"/>
    <property type="project" value="TreeGrafter"/>
</dbReference>
<evidence type="ECO:0000256" key="2">
    <source>
        <dbReference type="ARBA" id="ARBA00022475"/>
    </source>
</evidence>
<dbReference type="GO" id="GO:0006955">
    <property type="term" value="P:immune response"/>
    <property type="evidence" value="ECO:0007669"/>
    <property type="project" value="TreeGrafter"/>
</dbReference>
<dbReference type="InterPro" id="IPR013783">
    <property type="entry name" value="Ig-like_fold"/>
</dbReference>
<evidence type="ECO:0000256" key="5">
    <source>
        <dbReference type="ARBA" id="ARBA00022989"/>
    </source>
</evidence>
<proteinExistence type="predicted"/>
<keyword evidence="7" id="KW-1015">Disulfide bond</keyword>
<dbReference type="InterPro" id="IPR013106">
    <property type="entry name" value="Ig_V-set"/>
</dbReference>
<dbReference type="GO" id="GO:0071222">
    <property type="term" value="P:cellular response to lipopolysaccharide"/>
    <property type="evidence" value="ECO:0007669"/>
    <property type="project" value="TreeGrafter"/>
</dbReference>
<evidence type="ECO:0000256" key="4">
    <source>
        <dbReference type="ARBA" id="ARBA00022729"/>
    </source>
</evidence>
<dbReference type="GO" id="GO:0042130">
    <property type="term" value="P:negative regulation of T cell proliferation"/>
    <property type="evidence" value="ECO:0007669"/>
    <property type="project" value="TreeGrafter"/>
</dbReference>
<keyword evidence="2" id="KW-1003">Cell membrane</keyword>
<keyword evidence="10" id="KW-0393">Immunoglobulin domain</keyword>
<dbReference type="SMART" id="SM00406">
    <property type="entry name" value="IGv"/>
    <property type="match status" value="4"/>
</dbReference>
<evidence type="ECO:0000259" key="12">
    <source>
        <dbReference type="PROSITE" id="PS50835"/>
    </source>
</evidence>
<dbReference type="PANTHER" id="PTHR25466:SF14">
    <property type="entry name" value="BUTYROPHILIN SUBFAMILY 2 MEMBER A2-LIKE-RELATED"/>
    <property type="match status" value="1"/>
</dbReference>
<evidence type="ECO:0000256" key="1">
    <source>
        <dbReference type="ARBA" id="ARBA00004251"/>
    </source>
</evidence>
<gene>
    <name evidence="13" type="ORF">XNOV1_A002240</name>
</gene>
<dbReference type="AlphaFoldDB" id="A0AAV1GP73"/>
<dbReference type="EMBL" id="OY660878">
    <property type="protein sequence ID" value="CAJ1074894.1"/>
    <property type="molecule type" value="Genomic_DNA"/>
</dbReference>
<organism evidence="13 14">
    <name type="scientific">Xyrichtys novacula</name>
    <name type="common">Pearly razorfish</name>
    <name type="synonym">Hemipteronotus novacula</name>
    <dbReference type="NCBI Taxonomy" id="13765"/>
    <lineage>
        <taxon>Eukaryota</taxon>
        <taxon>Metazoa</taxon>
        <taxon>Chordata</taxon>
        <taxon>Craniata</taxon>
        <taxon>Vertebrata</taxon>
        <taxon>Euteleostomi</taxon>
        <taxon>Actinopterygii</taxon>
        <taxon>Neopterygii</taxon>
        <taxon>Teleostei</taxon>
        <taxon>Neoteleostei</taxon>
        <taxon>Acanthomorphata</taxon>
        <taxon>Eupercaria</taxon>
        <taxon>Labriformes</taxon>
        <taxon>Labridae</taxon>
        <taxon>Xyrichtys</taxon>
    </lineage>
</organism>
<dbReference type="InterPro" id="IPR051713">
    <property type="entry name" value="T-cell_Activation_Regulation"/>
</dbReference>
<dbReference type="InterPro" id="IPR003599">
    <property type="entry name" value="Ig_sub"/>
</dbReference>
<dbReference type="PANTHER" id="PTHR25466">
    <property type="entry name" value="T-LYMPHOCYTE ACTIVATION ANTIGEN"/>
    <property type="match status" value="1"/>
</dbReference>
<comment type="subcellular location">
    <subcellularLocation>
        <location evidence="1">Cell membrane</location>
        <topology evidence="1">Single-pass type I membrane protein</topology>
    </subcellularLocation>
</comment>
<evidence type="ECO:0000256" key="3">
    <source>
        <dbReference type="ARBA" id="ARBA00022692"/>
    </source>
</evidence>
<accession>A0AAV1GP73</accession>
<evidence type="ECO:0000256" key="7">
    <source>
        <dbReference type="ARBA" id="ARBA00023157"/>
    </source>
</evidence>
<protein>
    <submittedName>
        <fullName evidence="13">Uncharacterized protein LOC117805730</fullName>
    </submittedName>
</protein>
<evidence type="ECO:0000256" key="9">
    <source>
        <dbReference type="ARBA" id="ARBA00023180"/>
    </source>
</evidence>
<dbReference type="GO" id="GO:0007166">
    <property type="term" value="P:cell surface receptor signaling pathway"/>
    <property type="evidence" value="ECO:0007669"/>
    <property type="project" value="TreeGrafter"/>
</dbReference>
<keyword evidence="4" id="KW-0732">Signal</keyword>
<dbReference type="Gene3D" id="2.60.40.10">
    <property type="entry name" value="Immunoglobulins"/>
    <property type="match status" value="4"/>
</dbReference>
<feature type="transmembrane region" description="Helical" evidence="11">
    <location>
        <begin position="245"/>
        <end position="270"/>
    </location>
</feature>
<feature type="domain" description="Ig-like" evidence="12">
    <location>
        <begin position="135"/>
        <end position="234"/>
    </location>
</feature>
<evidence type="ECO:0000256" key="6">
    <source>
        <dbReference type="ARBA" id="ARBA00023136"/>
    </source>
</evidence>
<reference evidence="13" key="1">
    <citation type="submission" date="2023-08" db="EMBL/GenBank/DDBJ databases">
        <authorList>
            <person name="Alioto T."/>
            <person name="Alioto T."/>
            <person name="Gomez Garrido J."/>
        </authorList>
    </citation>
    <scope>NUCLEOTIDE SEQUENCE</scope>
</reference>
<feature type="domain" description="Ig-like" evidence="12">
    <location>
        <begin position="379"/>
        <end position="490"/>
    </location>
</feature>
<name>A0AAV1GP73_XYRNO</name>
<evidence type="ECO:0000313" key="13">
    <source>
        <dbReference type="EMBL" id="CAJ1074894.1"/>
    </source>
</evidence>
<keyword evidence="8" id="KW-0675">Receptor</keyword>
<dbReference type="Proteomes" id="UP001178508">
    <property type="component" value="Chromosome 15"/>
</dbReference>
<dbReference type="Pfam" id="PF07686">
    <property type="entry name" value="V-set"/>
    <property type="match status" value="2"/>
</dbReference>
<keyword evidence="3 11" id="KW-0812">Transmembrane</keyword>
<sequence>MINKNIRLYIPPDPDRLRFLLREEEPQQAFIPDYTEKHPQQACVGPTTPPKLSHLQVKTLSHLSGNGRGLCSTFRSEHLLHHLFESRQVQEGDHPDTPVFQIAGWLVEMFLLCVILLGHVSQHALGEEVTEWVYEGQKSVSLPCTIPGGFGDITSVVWSRFDLDPAIIQQHGTEDPNPNVQYSGRTSLSADFIGFFYRDLTLTIDKPRISDSGTYTCTVHSTKHGILRKNVDLQVTKPYTVLIKVWVVLSLLFVVAGAVVVAVGLAVFLWEKTISVSQVEVMEGEWLVELPYKTMVKLPEDVTVEWSRCAPEPMRVHVYQNHVVSHDQMYSGRTSMKADWLKTRNLSLTLRDPCFRDSGTYICSVHRNRQILVQRAVRLQVTVPVEIVEIGDGSKTFMLPFVTSAQLPEDATVEWKRSEPTNMTVHVFENGQDQPYRQDQCYQGKTRMNSDPLRSKDLSVTISNSGRGDSGTYICTVRREGYILAQKTVLHRVKGLTEMDVEAEYMSKTVKLPWFIVAQLPEDASVEWSIMKVGVHIYTKKVHVYQDGQDQPDQQDHYYQGRTTMTKNPLQTGDLSLTLKNPTVLDNGAYVCAVKVNGKSVWERMVRLKVKGQYCL</sequence>
<dbReference type="PROSITE" id="PS50835">
    <property type="entry name" value="IG_LIKE"/>
    <property type="match status" value="2"/>
</dbReference>
<evidence type="ECO:0000256" key="8">
    <source>
        <dbReference type="ARBA" id="ARBA00023170"/>
    </source>
</evidence>
<evidence type="ECO:0000256" key="11">
    <source>
        <dbReference type="SAM" id="Phobius"/>
    </source>
</evidence>
<dbReference type="SUPFAM" id="SSF48726">
    <property type="entry name" value="Immunoglobulin"/>
    <property type="match status" value="4"/>
</dbReference>
<dbReference type="SMART" id="SM00409">
    <property type="entry name" value="IG"/>
    <property type="match status" value="4"/>
</dbReference>
<keyword evidence="14" id="KW-1185">Reference proteome</keyword>
<dbReference type="InterPro" id="IPR007110">
    <property type="entry name" value="Ig-like_dom"/>
</dbReference>
<evidence type="ECO:0000256" key="10">
    <source>
        <dbReference type="ARBA" id="ARBA00023319"/>
    </source>
</evidence>